<evidence type="ECO:0000313" key="6">
    <source>
        <dbReference type="Proteomes" id="UP001057753"/>
    </source>
</evidence>
<comment type="similarity">
    <text evidence="2">Belongs to the ROK (NagC/XylR) family.</text>
</comment>
<dbReference type="RefSeq" id="WP_257822626.1">
    <property type="nucleotide sequence ID" value="NZ_JABXYM010000001.1"/>
</dbReference>
<dbReference type="Gene3D" id="3.30.420.40">
    <property type="match status" value="2"/>
</dbReference>
<comment type="caution">
    <text evidence="5">The sequence shown here is derived from an EMBL/GenBank/DDBJ whole genome shotgun (WGS) entry which is preliminary data.</text>
</comment>
<dbReference type="PANTHER" id="PTHR18964:SF149">
    <property type="entry name" value="BIFUNCTIONAL UDP-N-ACETYLGLUCOSAMINE 2-EPIMERASE_N-ACETYLMANNOSAMINE KINASE"/>
    <property type="match status" value="1"/>
</dbReference>
<dbReference type="AlphaFoldDB" id="A0A9Q4FZ09"/>
<protein>
    <submittedName>
        <fullName evidence="5">ROK family transcriptional regulator</fullName>
    </submittedName>
</protein>
<name>A0A9Q4FZ09_SALAG</name>
<dbReference type="Pfam" id="PF00480">
    <property type="entry name" value="ROK"/>
    <property type="match status" value="1"/>
</dbReference>
<organism evidence="5 6">
    <name type="scientific">Salipaludibacillus agaradhaerens</name>
    <name type="common">Bacillus agaradhaerens</name>
    <dbReference type="NCBI Taxonomy" id="76935"/>
    <lineage>
        <taxon>Bacteria</taxon>
        <taxon>Bacillati</taxon>
        <taxon>Bacillota</taxon>
        <taxon>Bacilli</taxon>
        <taxon>Bacillales</taxon>
        <taxon>Bacillaceae</taxon>
    </lineage>
</organism>
<evidence type="ECO:0000313" key="5">
    <source>
        <dbReference type="EMBL" id="MCR6098265.1"/>
    </source>
</evidence>
<dbReference type="InterPro" id="IPR011991">
    <property type="entry name" value="ArsR-like_HTH"/>
</dbReference>
<dbReference type="CDD" id="cd00090">
    <property type="entry name" value="HTH_ARSR"/>
    <property type="match status" value="1"/>
</dbReference>
<dbReference type="Proteomes" id="UP001057753">
    <property type="component" value="Unassembled WGS sequence"/>
</dbReference>
<comment type="function">
    <text evidence="1">Transcriptional repressor of xylose-utilizing enzymes.</text>
</comment>
<dbReference type="EMBL" id="JABXYM010000001">
    <property type="protein sequence ID" value="MCR6098265.1"/>
    <property type="molecule type" value="Genomic_DNA"/>
</dbReference>
<dbReference type="InterPro" id="IPR043129">
    <property type="entry name" value="ATPase_NBD"/>
</dbReference>
<dbReference type="InterPro" id="IPR036388">
    <property type="entry name" value="WH-like_DNA-bd_sf"/>
</dbReference>
<evidence type="ECO:0000256" key="1">
    <source>
        <dbReference type="ARBA" id="ARBA00002486"/>
    </source>
</evidence>
<sequence length="402" mass="44906">MEVKASKFIKDKNRKKILEEIIRNRRISRSELSKITTLNKVTTSAQVKSLLDDGLISEEKVVHATTSGRRPLKLTLIAQSAYFLGIDIDTHHINFLLSDLNGYPIHNDIVAINDNDFDSVMKTCLTHIKKYQELEIIKASQYGLANIVFGVHGIVSKDEKIAFIPQHQWSNCSIKAYFEDILDVRVITENSTNLCAYAEYTFQKETDNLISISTYSGIGLGLVNNNDIFKGFHGFAGEVGHMIIEKNGLQCNCGNRGCWELYASEKALLARVGKGQEKGQVTLSELEELYKSEDDLTITAVQEHLDNLAIGLNNILNIYNPESIVINSGLTTIIDDLESALIERLQSKMNNYSTLKVSHVGKSACVIGACALGIRDFLNIDDLYIDSSQYDEIMANSLQMIE</sequence>
<keyword evidence="6" id="KW-1185">Reference proteome</keyword>
<dbReference type="SUPFAM" id="SSF53067">
    <property type="entry name" value="Actin-like ATPase domain"/>
    <property type="match status" value="1"/>
</dbReference>
<dbReference type="InterPro" id="IPR000600">
    <property type="entry name" value="ROK"/>
</dbReference>
<dbReference type="InterPro" id="IPR036390">
    <property type="entry name" value="WH_DNA-bd_sf"/>
</dbReference>
<dbReference type="PANTHER" id="PTHR18964">
    <property type="entry name" value="ROK (REPRESSOR, ORF, KINASE) FAMILY"/>
    <property type="match status" value="1"/>
</dbReference>
<dbReference type="SUPFAM" id="SSF46785">
    <property type="entry name" value="Winged helix' DNA-binding domain"/>
    <property type="match status" value="1"/>
</dbReference>
<gene>
    <name evidence="5" type="ORF">HXA33_17155</name>
</gene>
<accession>A0A9Q4FZ09</accession>
<keyword evidence="4" id="KW-0238">DNA-binding</keyword>
<evidence type="ECO:0000256" key="4">
    <source>
        <dbReference type="ARBA" id="ARBA00023125"/>
    </source>
</evidence>
<evidence type="ECO:0000256" key="2">
    <source>
        <dbReference type="ARBA" id="ARBA00006479"/>
    </source>
</evidence>
<dbReference type="Gene3D" id="1.10.10.10">
    <property type="entry name" value="Winged helix-like DNA-binding domain superfamily/Winged helix DNA-binding domain"/>
    <property type="match status" value="1"/>
</dbReference>
<keyword evidence="3" id="KW-0859">Xylose metabolism</keyword>
<proteinExistence type="inferred from homology"/>
<dbReference type="GO" id="GO:0042732">
    <property type="term" value="P:D-xylose metabolic process"/>
    <property type="evidence" value="ECO:0007669"/>
    <property type="project" value="UniProtKB-KW"/>
</dbReference>
<evidence type="ECO:0000256" key="3">
    <source>
        <dbReference type="ARBA" id="ARBA00022629"/>
    </source>
</evidence>
<dbReference type="Pfam" id="PF13412">
    <property type="entry name" value="HTH_24"/>
    <property type="match status" value="1"/>
</dbReference>
<reference evidence="5" key="1">
    <citation type="submission" date="2020-06" db="EMBL/GenBank/DDBJ databases">
        <title>Insight into the genomes of haloalkaliphilic bacilli from Kenyan soda lakes.</title>
        <authorList>
            <person name="Mwirichia R."/>
            <person name="Villamizar G.C."/>
            <person name="Poehlein A."/>
            <person name="Mugweru J."/>
            <person name="Kipnyargis A."/>
            <person name="Kiplimo D."/>
            <person name="Orwa P."/>
            <person name="Daniel R."/>
        </authorList>
    </citation>
    <scope>NUCLEOTIDE SEQUENCE</scope>
    <source>
        <strain evidence="5">B1096_S55</strain>
    </source>
</reference>
<dbReference type="GO" id="GO:0003677">
    <property type="term" value="F:DNA binding"/>
    <property type="evidence" value="ECO:0007669"/>
    <property type="project" value="UniProtKB-KW"/>
</dbReference>
<keyword evidence="3" id="KW-0119">Carbohydrate metabolism</keyword>